<comment type="caution">
    <text evidence="1">The sequence shown here is derived from an EMBL/GenBank/DDBJ whole genome shotgun (WGS) entry which is preliminary data.</text>
</comment>
<keyword evidence="2" id="KW-1185">Reference proteome</keyword>
<dbReference type="Proteomes" id="UP001597544">
    <property type="component" value="Unassembled WGS sequence"/>
</dbReference>
<protein>
    <submittedName>
        <fullName evidence="1">STAS/SEC14 domain-containing protein</fullName>
    </submittedName>
</protein>
<evidence type="ECO:0000313" key="2">
    <source>
        <dbReference type="Proteomes" id="UP001597544"/>
    </source>
</evidence>
<organism evidence="1 2">
    <name type="scientific">Pontibacter locisalis</name>
    <dbReference type="NCBI Taxonomy" id="1719035"/>
    <lineage>
        <taxon>Bacteria</taxon>
        <taxon>Pseudomonadati</taxon>
        <taxon>Bacteroidota</taxon>
        <taxon>Cytophagia</taxon>
        <taxon>Cytophagales</taxon>
        <taxon>Hymenobacteraceae</taxon>
        <taxon>Pontibacter</taxon>
    </lineage>
</organism>
<name>A0ABW5IQT0_9BACT</name>
<dbReference type="SUPFAM" id="SSF52091">
    <property type="entry name" value="SpoIIaa-like"/>
    <property type="match status" value="1"/>
</dbReference>
<dbReference type="EMBL" id="JBHULU010000027">
    <property type="protein sequence ID" value="MFD2515941.1"/>
    <property type="molecule type" value="Genomic_DNA"/>
</dbReference>
<reference evidence="2" key="1">
    <citation type="journal article" date="2019" name="Int. J. Syst. Evol. Microbiol.">
        <title>The Global Catalogue of Microorganisms (GCM) 10K type strain sequencing project: providing services to taxonomists for standard genome sequencing and annotation.</title>
        <authorList>
            <consortium name="The Broad Institute Genomics Platform"/>
            <consortium name="The Broad Institute Genome Sequencing Center for Infectious Disease"/>
            <person name="Wu L."/>
            <person name="Ma J."/>
        </authorList>
    </citation>
    <scope>NUCLEOTIDE SEQUENCE [LARGE SCALE GENOMIC DNA]</scope>
    <source>
        <strain evidence="2">KCTC 42498</strain>
    </source>
</reference>
<dbReference type="InterPro" id="IPR036513">
    <property type="entry name" value="STAS_dom_sf"/>
</dbReference>
<sequence length="144" mass="15911">MRQQLSNAFGKVFITIEADTENKWVHTNWVGYLTQENIRAGALAYTSMVKEHGFSCVLNDTSEVLGTWDHSLDWVVNEWSSQAATAGIKHFALITTPESFAGATASNFSSTNKAFEVKIFADAPTAEAWLRQHSLGAGVNLRWS</sequence>
<evidence type="ECO:0000313" key="1">
    <source>
        <dbReference type="EMBL" id="MFD2515941.1"/>
    </source>
</evidence>
<accession>A0ABW5IQT0</accession>
<dbReference type="RefSeq" id="WP_377511755.1">
    <property type="nucleotide sequence ID" value="NZ_JBHULU010000027.1"/>
</dbReference>
<proteinExistence type="predicted"/>
<gene>
    <name evidence="1" type="ORF">ACFSRY_18865</name>
</gene>